<dbReference type="CDD" id="cd10206">
    <property type="entry name" value="ASKHA_NBD_Arp8-like"/>
    <property type="match status" value="1"/>
</dbReference>
<dbReference type="Proteomes" id="UP000799640">
    <property type="component" value="Unassembled WGS sequence"/>
</dbReference>
<keyword evidence="4" id="KW-1185">Reference proteome</keyword>
<dbReference type="Pfam" id="PF00022">
    <property type="entry name" value="Actin"/>
    <property type="match status" value="2"/>
</dbReference>
<feature type="region of interest" description="Disordered" evidence="2">
    <location>
        <begin position="518"/>
        <end position="544"/>
    </location>
</feature>
<reference evidence="3" key="1">
    <citation type="journal article" date="2020" name="Stud. Mycol.">
        <title>101 Dothideomycetes genomes: a test case for predicting lifestyles and emergence of pathogens.</title>
        <authorList>
            <person name="Haridas S."/>
            <person name="Albert R."/>
            <person name="Binder M."/>
            <person name="Bloem J."/>
            <person name="Labutti K."/>
            <person name="Salamov A."/>
            <person name="Andreopoulos B."/>
            <person name="Baker S."/>
            <person name="Barry K."/>
            <person name="Bills G."/>
            <person name="Bluhm B."/>
            <person name="Cannon C."/>
            <person name="Castanera R."/>
            <person name="Culley D."/>
            <person name="Daum C."/>
            <person name="Ezra D."/>
            <person name="Gonzalez J."/>
            <person name="Henrissat B."/>
            <person name="Kuo A."/>
            <person name="Liang C."/>
            <person name="Lipzen A."/>
            <person name="Lutzoni F."/>
            <person name="Magnuson J."/>
            <person name="Mondo S."/>
            <person name="Nolan M."/>
            <person name="Ohm R."/>
            <person name="Pangilinan J."/>
            <person name="Park H.-J."/>
            <person name="Ramirez L."/>
            <person name="Alfaro M."/>
            <person name="Sun H."/>
            <person name="Tritt A."/>
            <person name="Yoshinaga Y."/>
            <person name="Zwiers L.-H."/>
            <person name="Turgeon B."/>
            <person name="Goodwin S."/>
            <person name="Spatafora J."/>
            <person name="Crous P."/>
            <person name="Grigoriev I."/>
        </authorList>
    </citation>
    <scope>NUCLEOTIDE SEQUENCE</scope>
    <source>
        <strain evidence="3">CBS 262.69</strain>
    </source>
</reference>
<comment type="similarity">
    <text evidence="1">Belongs to the actin family.</text>
</comment>
<evidence type="ECO:0000313" key="4">
    <source>
        <dbReference type="Proteomes" id="UP000799640"/>
    </source>
</evidence>
<sequence>MINQKNYYTEYLKRDDQYLAFRPQQEENRNRLVREARDHDRALAQTSNEIAMQAPSEDTMMEDEQDSEGQEPHGSKIIVIHPGSQNLRIGFSNDALPKTVPMVIARKWPENESEEYGGEPLPKRAKIDDELPDEPEKWFGEQFASIYCSMMSDLKTRMRNNKRRLLPNSKELVINYNRKVLPETISEHNDPHRIDWTPIPLQNPPEHITGHAALRIPEKSQPRYKLFWPIRSGWLNEDAYSQRNLMFNDVALILEDAIKSQLGLTRRKDWQQYSCCFIIPDLYDRNYVTVMLDMLSREFGFKRVCFMQESLGGTFGAGYSIGCVVDIGAQKTSICCVEDGMCIEESRVNLKYGGADVMELFVKMMLYDHFPYADINLKRRYDFLLAEELKQKFCTMNEAEMVVQLFDFHLRAAGQDTRKYTFKTYDETMLAPMGFFRPEVFDHSSKLNGRRKLLDRSYDIYDGSPNDPYSTAQAVALQYAGQNVPTAVTQAPPPLALANVATPIKQQPYSLLSRLNDEATPLSSTAGSPRLEGTPQPGRASPMLDEAEKTTNGRVDPLIERVRAAEERDRILPIMPLDRAIITSIGEGAKGDDRKLRDFYGGIMIIGGGAKTPSLNTFLETRLRELQPAYNKEIMIGLPPRELDQQLVVWKGGSVFARLSSSGNDSWIHRQEYDMLGAKLLAQKCMWNW</sequence>
<dbReference type="EMBL" id="ML996708">
    <property type="protein sequence ID" value="KAF2396192.1"/>
    <property type="molecule type" value="Genomic_DNA"/>
</dbReference>
<dbReference type="SMART" id="SM00268">
    <property type="entry name" value="ACTIN"/>
    <property type="match status" value="1"/>
</dbReference>
<dbReference type="Gene3D" id="3.30.420.40">
    <property type="match status" value="3"/>
</dbReference>
<feature type="compositionally biased region" description="Acidic residues" evidence="2">
    <location>
        <begin position="59"/>
        <end position="69"/>
    </location>
</feature>
<feature type="region of interest" description="Disordered" evidence="2">
    <location>
        <begin position="53"/>
        <end position="72"/>
    </location>
</feature>
<dbReference type="Gene3D" id="3.90.640.10">
    <property type="entry name" value="Actin, Chain A, domain 4"/>
    <property type="match status" value="2"/>
</dbReference>
<evidence type="ECO:0000256" key="1">
    <source>
        <dbReference type="RuleBase" id="RU000487"/>
    </source>
</evidence>
<name>A0A6G1HJM4_9PEZI</name>
<dbReference type="AlphaFoldDB" id="A0A6G1HJM4"/>
<evidence type="ECO:0000313" key="3">
    <source>
        <dbReference type="EMBL" id="KAF2396192.1"/>
    </source>
</evidence>
<gene>
    <name evidence="3" type="ORF">EJ06DRAFT_534326</name>
</gene>
<dbReference type="InterPro" id="IPR004000">
    <property type="entry name" value="Actin"/>
</dbReference>
<proteinExistence type="inferred from homology"/>
<evidence type="ECO:0000256" key="2">
    <source>
        <dbReference type="SAM" id="MobiDB-lite"/>
    </source>
</evidence>
<accession>A0A6G1HJM4</accession>
<organism evidence="3 4">
    <name type="scientific">Trichodelitschia bisporula</name>
    <dbReference type="NCBI Taxonomy" id="703511"/>
    <lineage>
        <taxon>Eukaryota</taxon>
        <taxon>Fungi</taxon>
        <taxon>Dikarya</taxon>
        <taxon>Ascomycota</taxon>
        <taxon>Pezizomycotina</taxon>
        <taxon>Dothideomycetes</taxon>
        <taxon>Dothideomycetes incertae sedis</taxon>
        <taxon>Phaeotrichales</taxon>
        <taxon>Phaeotrichaceae</taxon>
        <taxon>Trichodelitschia</taxon>
    </lineage>
</organism>
<dbReference type="OrthoDB" id="5572108at2759"/>
<dbReference type="SUPFAM" id="SSF53067">
    <property type="entry name" value="Actin-like ATPase domain"/>
    <property type="match status" value="2"/>
</dbReference>
<dbReference type="PANTHER" id="PTHR11937">
    <property type="entry name" value="ACTIN"/>
    <property type="match status" value="1"/>
</dbReference>
<dbReference type="InterPro" id="IPR043129">
    <property type="entry name" value="ATPase_NBD"/>
</dbReference>
<protein>
    <submittedName>
        <fullName evidence="3">Actin-like ATPase domain-containing protein</fullName>
    </submittedName>
</protein>
<dbReference type="FunFam" id="3.30.420.40:FF:000232">
    <property type="entry name" value="Actin-related protein 8"/>
    <property type="match status" value="1"/>
</dbReference>